<dbReference type="InterPro" id="IPR040846">
    <property type="entry name" value="ORF_12_N"/>
</dbReference>
<dbReference type="SUPFAM" id="SSF56601">
    <property type="entry name" value="beta-lactamase/transpeptidase-like"/>
    <property type="match status" value="1"/>
</dbReference>
<accession>A0ABT3CJG5</accession>
<dbReference type="Gene3D" id="3.40.710.10">
    <property type="entry name" value="DD-peptidase/beta-lactamase superfamily"/>
    <property type="match status" value="1"/>
</dbReference>
<dbReference type="Proteomes" id="UP001526201">
    <property type="component" value="Unassembled WGS sequence"/>
</dbReference>
<organism evidence="3 4">
    <name type="scientific">Mycolicibacterium komossense</name>
    <dbReference type="NCBI Taxonomy" id="1779"/>
    <lineage>
        <taxon>Bacteria</taxon>
        <taxon>Bacillati</taxon>
        <taxon>Actinomycetota</taxon>
        <taxon>Actinomycetes</taxon>
        <taxon>Mycobacteriales</taxon>
        <taxon>Mycobacteriaceae</taxon>
        <taxon>Mycolicibacterium</taxon>
    </lineage>
</organism>
<evidence type="ECO:0000259" key="1">
    <source>
        <dbReference type="Pfam" id="PF13354"/>
    </source>
</evidence>
<evidence type="ECO:0000313" key="4">
    <source>
        <dbReference type="Proteomes" id="UP001526201"/>
    </source>
</evidence>
<feature type="domain" description="Beta-lactamase class A catalytic" evidence="1">
    <location>
        <begin position="185"/>
        <end position="289"/>
    </location>
</feature>
<evidence type="ECO:0000259" key="2">
    <source>
        <dbReference type="Pfam" id="PF18042"/>
    </source>
</evidence>
<dbReference type="EMBL" id="JACKTY010000046">
    <property type="protein sequence ID" value="MCV7229709.1"/>
    <property type="molecule type" value="Genomic_DNA"/>
</dbReference>
<dbReference type="InterPro" id="IPR000871">
    <property type="entry name" value="Beta-lactam_class-A"/>
</dbReference>
<sequence>MPGQAQTPERLTTRRGLRRAAALVCTAALVVTLVGGCGSSGTPSANAGDAGVHINTNTPPGVRAQQVMDMLNSDWPIGPVGIKTLTAPDLVDSVGTTMDGMWYDRPYTIAGVEIGAGAATLHIVSSYGARQDIELHTDDSLLVDRFKVTTQTPQIKSWADVDAVLSKTGAKYSYRVSRVNDGKCDQFAGTNTTESLPLASIFKTYVLYAVGEEITAGRLSWDDQLTITAEGKAVGSSGFDKLPPGTQVSVRTAAQKMISNSDNMATDMLIERVGIHAVERALADAGHHDPASMTPFPTMHELFSIGWGKPDLRDQWQHANAAGRAALLKDASSRPYEPDPLHTRDPGSAYGIEWYGSAEDICRVHAALQTAAVGPAAPIKEIMSAISGIDLDRQLWPYIGAKAGNLPGDLTFSWYAVDRTGQPWVLSLQMNWPRFHGPGTAGWLMTIIKQMFALIPVGQAPPAH</sequence>
<evidence type="ECO:0000313" key="3">
    <source>
        <dbReference type="EMBL" id="MCV7229709.1"/>
    </source>
</evidence>
<dbReference type="PANTHER" id="PTHR35333:SF5">
    <property type="entry name" value="CONSERVED LIPOPROTEIN LPQF-RELATED"/>
    <property type="match status" value="1"/>
</dbReference>
<dbReference type="Gene3D" id="3.10.450.280">
    <property type="match status" value="1"/>
</dbReference>
<dbReference type="GO" id="GO:0016787">
    <property type="term" value="F:hydrolase activity"/>
    <property type="evidence" value="ECO:0007669"/>
    <property type="project" value="UniProtKB-KW"/>
</dbReference>
<dbReference type="Gene3D" id="1.10.8.620">
    <property type="entry name" value="ORF12 helical bundle domain-like"/>
    <property type="match status" value="1"/>
</dbReference>
<keyword evidence="4" id="KW-1185">Reference proteome</keyword>
<proteinExistence type="predicted"/>
<name>A0ABT3CJG5_9MYCO</name>
<feature type="domain" description="ORF 12 gene product N-terminal" evidence="2">
    <location>
        <begin position="56"/>
        <end position="140"/>
    </location>
</feature>
<comment type="caution">
    <text evidence="3">The sequence shown here is derived from an EMBL/GenBank/DDBJ whole genome shotgun (WGS) entry which is preliminary data.</text>
</comment>
<reference evidence="3 4" key="1">
    <citation type="journal article" date="2022" name="BMC Genomics">
        <title>Comparative genome analysis of mycobacteria focusing on tRNA and non-coding RNA.</title>
        <authorList>
            <person name="Behra P.R.K."/>
            <person name="Pettersson B.M.F."/>
            <person name="Ramesh M."/>
            <person name="Das S."/>
            <person name="Dasgupta S."/>
            <person name="Kirsebom L.A."/>
        </authorList>
    </citation>
    <scope>NUCLEOTIDE SEQUENCE [LARGE SCALE GENOMIC DNA]</scope>
    <source>
        <strain evidence="3 4">DSM 44078</strain>
    </source>
</reference>
<protein>
    <submittedName>
        <fullName evidence="3">Class A beta-lactamase-related serine hydrolase</fullName>
    </submittedName>
</protein>
<dbReference type="InterPro" id="IPR045155">
    <property type="entry name" value="Beta-lactam_cat"/>
</dbReference>
<dbReference type="PANTHER" id="PTHR35333">
    <property type="entry name" value="BETA-LACTAMASE"/>
    <property type="match status" value="1"/>
</dbReference>
<gene>
    <name evidence="3" type="ORF">H7J73_27230</name>
</gene>
<dbReference type="InterPro" id="IPR012338">
    <property type="entry name" value="Beta-lactam/transpept-like"/>
</dbReference>
<dbReference type="Pfam" id="PF18042">
    <property type="entry name" value="ORF_12_N"/>
    <property type="match status" value="1"/>
</dbReference>
<dbReference type="Pfam" id="PF13354">
    <property type="entry name" value="Beta-lactamase2"/>
    <property type="match status" value="1"/>
</dbReference>
<keyword evidence="3" id="KW-0378">Hydrolase</keyword>